<evidence type="ECO:0000259" key="1">
    <source>
        <dbReference type="SMART" id="SM00256"/>
    </source>
</evidence>
<dbReference type="SUPFAM" id="SSF81383">
    <property type="entry name" value="F-box domain"/>
    <property type="match status" value="1"/>
</dbReference>
<dbReference type="SUPFAM" id="SSF50965">
    <property type="entry name" value="Galactose oxidase, central domain"/>
    <property type="match status" value="1"/>
</dbReference>
<dbReference type="SMART" id="SM00256">
    <property type="entry name" value="FBOX"/>
    <property type="match status" value="1"/>
</dbReference>
<dbReference type="InterPro" id="IPR006527">
    <property type="entry name" value="F-box-assoc_dom_typ1"/>
</dbReference>
<dbReference type="PANTHER" id="PTHR31672:SF13">
    <property type="entry name" value="F-BOX PROTEIN CPR30-LIKE"/>
    <property type="match status" value="1"/>
</dbReference>
<organism evidence="2 3">
    <name type="scientific">Raphanus sativus</name>
    <name type="common">Radish</name>
    <name type="synonym">Raphanus raphanistrum var. sativus</name>
    <dbReference type="NCBI Taxonomy" id="3726"/>
    <lineage>
        <taxon>Eukaryota</taxon>
        <taxon>Viridiplantae</taxon>
        <taxon>Streptophyta</taxon>
        <taxon>Embryophyta</taxon>
        <taxon>Tracheophyta</taxon>
        <taxon>Spermatophyta</taxon>
        <taxon>Magnoliopsida</taxon>
        <taxon>eudicotyledons</taxon>
        <taxon>Gunneridae</taxon>
        <taxon>Pentapetalae</taxon>
        <taxon>rosids</taxon>
        <taxon>malvids</taxon>
        <taxon>Brassicales</taxon>
        <taxon>Brassicaceae</taxon>
        <taxon>Brassiceae</taxon>
        <taxon>Raphanus</taxon>
    </lineage>
</organism>
<dbReference type="Proteomes" id="UP000504610">
    <property type="component" value="Chromosome 6"/>
</dbReference>
<gene>
    <name evidence="3" type="primary">LOC108833134</name>
</gene>
<proteinExistence type="predicted"/>
<dbReference type="Gene3D" id="1.20.1280.50">
    <property type="match status" value="1"/>
</dbReference>
<sequence>MNMSQLPRDLVEEEILCRVPATSLRRLRSTCKRWNRLFNDSRFARNHFEKAKKQSFVLMLTKEFRIFSLNVHLRGIPSAEFEGELSLFDRCSSNSAILDISQVFHCDGLLLCTIKEETRIVVWNPWTGQTKWIQPRNPYRQSDTYSLGPYLDSNCGNISYKILRHERYDGGEINNQTFEIFEIKSTLWRTLDVNIDCQLLDTECRVSLRGKTYWFAGDLINQFDKGIFLVSFDYQTERFRRLCLPYQCRNPYNYVSLSLVGEQKLSVLRRRRQTSQTEVWVRNDETEVASWSKLLVVDSPQVEFCHLTSLLVEEEKKVLVCCERWMDIQDTTKSNDFVYLVGEDNKITNVDFGASKLLLSCFPLLFSYVPSLVQIQ</sequence>
<evidence type="ECO:0000313" key="2">
    <source>
        <dbReference type="Proteomes" id="UP000504610"/>
    </source>
</evidence>
<dbReference type="KEGG" id="rsz:108833134"/>
<feature type="domain" description="F-box" evidence="1">
    <location>
        <begin position="6"/>
        <end position="47"/>
    </location>
</feature>
<dbReference type="Pfam" id="PF00646">
    <property type="entry name" value="F-box"/>
    <property type="match status" value="1"/>
</dbReference>
<dbReference type="InterPro" id="IPR011043">
    <property type="entry name" value="Gal_Oxase/kelch_b-propeller"/>
</dbReference>
<evidence type="ECO:0000313" key="3">
    <source>
        <dbReference type="RefSeq" id="XP_056844650.1"/>
    </source>
</evidence>
<dbReference type="CDD" id="cd22157">
    <property type="entry name" value="F-box_AtFBW1-like"/>
    <property type="match status" value="1"/>
</dbReference>
<dbReference type="OrthoDB" id="1041463at2759"/>
<name>A0A9W3BZJ4_RAPSA</name>
<reference evidence="2" key="1">
    <citation type="journal article" date="2019" name="Database">
        <title>The radish genome database (RadishGD): an integrated information resource for radish genomics.</title>
        <authorList>
            <person name="Yu H.J."/>
            <person name="Baek S."/>
            <person name="Lee Y.J."/>
            <person name="Cho A."/>
            <person name="Mun J.H."/>
        </authorList>
    </citation>
    <scope>NUCLEOTIDE SEQUENCE [LARGE SCALE GENOMIC DNA]</scope>
    <source>
        <strain evidence="2">cv. WK10039</strain>
    </source>
</reference>
<dbReference type="PANTHER" id="PTHR31672">
    <property type="entry name" value="BNACNNG10540D PROTEIN"/>
    <property type="match status" value="1"/>
</dbReference>
<keyword evidence="2" id="KW-1185">Reference proteome</keyword>
<dbReference type="RefSeq" id="XP_056844650.1">
    <property type="nucleotide sequence ID" value="XM_056988670.1"/>
</dbReference>
<dbReference type="InterPro" id="IPR017451">
    <property type="entry name" value="F-box-assoc_interact_dom"/>
</dbReference>
<protein>
    <submittedName>
        <fullName evidence="3">Probable F-box protein At5g47300</fullName>
    </submittedName>
</protein>
<reference evidence="3" key="2">
    <citation type="submission" date="2025-08" db="UniProtKB">
        <authorList>
            <consortium name="RefSeq"/>
        </authorList>
    </citation>
    <scope>IDENTIFICATION</scope>
    <source>
        <tissue evidence="3">Leaf</tissue>
    </source>
</reference>
<accession>A0A9W3BZJ4</accession>
<dbReference type="NCBIfam" id="TIGR01640">
    <property type="entry name" value="F_box_assoc_1"/>
    <property type="match status" value="1"/>
</dbReference>
<dbReference type="InterPro" id="IPR001810">
    <property type="entry name" value="F-box_dom"/>
</dbReference>
<dbReference type="Pfam" id="PF07734">
    <property type="entry name" value="FBA_1"/>
    <property type="match status" value="1"/>
</dbReference>
<dbReference type="GeneID" id="108833134"/>
<dbReference type="InterPro" id="IPR050796">
    <property type="entry name" value="SCF_F-box_component"/>
</dbReference>
<dbReference type="InterPro" id="IPR036047">
    <property type="entry name" value="F-box-like_dom_sf"/>
</dbReference>
<dbReference type="AlphaFoldDB" id="A0A9W3BZJ4"/>